<dbReference type="EMBL" id="CP002214">
    <property type="protein sequence ID" value="AKA44360.1"/>
    <property type="molecule type" value="Genomic_DNA"/>
</dbReference>
<dbReference type="InterPro" id="IPR050126">
    <property type="entry name" value="Ap4A_hydrolase"/>
</dbReference>
<geneLocation type="plasmid" evidence="2 3">
    <name>pSC2</name>
</geneLocation>
<dbReference type="OrthoDB" id="384253at2"/>
<dbReference type="PATRIC" id="fig|886882.15.peg.5651"/>
<dbReference type="GO" id="GO:0110154">
    <property type="term" value="P:RNA decapping"/>
    <property type="evidence" value="ECO:0007669"/>
    <property type="project" value="TreeGrafter"/>
</dbReference>
<dbReference type="InterPro" id="IPR029052">
    <property type="entry name" value="Metallo-depent_PP-like"/>
</dbReference>
<protein>
    <recommendedName>
        <fullName evidence="1">Calcineurin-like phosphoesterase domain-containing protein</fullName>
    </recommendedName>
</protein>
<evidence type="ECO:0000259" key="1">
    <source>
        <dbReference type="Pfam" id="PF00149"/>
    </source>
</evidence>
<dbReference type="RefSeq" id="WP_043886195.1">
    <property type="nucleotide sequence ID" value="NC_014628.2"/>
</dbReference>
<dbReference type="Proteomes" id="UP000006868">
    <property type="component" value="Plasmid pSC2"/>
</dbReference>
<dbReference type="GO" id="GO:0008803">
    <property type="term" value="F:bis(5'-nucleosyl)-tetraphosphatase (symmetrical) activity"/>
    <property type="evidence" value="ECO:0007669"/>
    <property type="project" value="TreeGrafter"/>
</dbReference>
<dbReference type="GO" id="GO:0016791">
    <property type="term" value="F:phosphatase activity"/>
    <property type="evidence" value="ECO:0007669"/>
    <property type="project" value="TreeGrafter"/>
</dbReference>
<gene>
    <name evidence="2" type="ORF">PPSC2_26735</name>
</gene>
<dbReference type="PANTHER" id="PTHR42850">
    <property type="entry name" value="METALLOPHOSPHOESTERASE"/>
    <property type="match status" value="1"/>
</dbReference>
<dbReference type="InterPro" id="IPR004843">
    <property type="entry name" value="Calcineurin-like_PHP"/>
</dbReference>
<dbReference type="Pfam" id="PF00149">
    <property type="entry name" value="Metallophos"/>
    <property type="match status" value="1"/>
</dbReference>
<dbReference type="Gene3D" id="3.60.21.10">
    <property type="match status" value="1"/>
</dbReference>
<dbReference type="GO" id="GO:0005737">
    <property type="term" value="C:cytoplasm"/>
    <property type="evidence" value="ECO:0007669"/>
    <property type="project" value="TreeGrafter"/>
</dbReference>
<keyword evidence="2" id="KW-0614">Plasmid</keyword>
<accession>A0A0D5ZC95</accession>
<dbReference type="HOGENOM" id="CLU_023125_4_2_9"/>
<proteinExistence type="predicted"/>
<dbReference type="SUPFAM" id="SSF56300">
    <property type="entry name" value="Metallo-dependent phosphatases"/>
    <property type="match status" value="1"/>
</dbReference>
<evidence type="ECO:0000313" key="3">
    <source>
        <dbReference type="Proteomes" id="UP000006868"/>
    </source>
</evidence>
<dbReference type="eggNOG" id="COG0639">
    <property type="taxonomic scope" value="Bacteria"/>
</dbReference>
<evidence type="ECO:0000313" key="2">
    <source>
        <dbReference type="EMBL" id="AKA44360.1"/>
    </source>
</evidence>
<dbReference type="KEGG" id="ppm:PPSC2_26735"/>
<dbReference type="AlphaFoldDB" id="A0A0D5ZC95"/>
<sequence length="233" mass="26884">MNDIFAIGDIHGSYDKFRALMKHWNPDKQQLVILGDLIDRGPDSLSVVRRCMELKKEYGAKILGGNHEWNLFDFIDKPNVYAKYYLEKGGRNTLQSFLGIKDSAIHKSPEKMAILMKERFFNELNFLRDLPDYYEHQHYVFVHAGVNLYLKDWKHTNPSDFRWIREPFHEAKNETGKIFVFGHTPTHYLNPDGNCGVWVSPCQSKIGVDGGAVFGGYLLGLSIQKDCYEVYAA</sequence>
<feature type="domain" description="Calcineurin-like phosphoesterase" evidence="1">
    <location>
        <begin position="4"/>
        <end position="192"/>
    </location>
</feature>
<dbReference type="PANTHER" id="PTHR42850:SF4">
    <property type="entry name" value="ZINC-DEPENDENT ENDOPOLYPHOSPHATASE"/>
    <property type="match status" value="1"/>
</dbReference>
<name>A0A0D5ZC95_PAEPS</name>
<organism evidence="2 3">
    <name type="scientific">Paenibacillus polymyxa (strain SC2)</name>
    <name type="common">Bacillus polymyxa</name>
    <dbReference type="NCBI Taxonomy" id="886882"/>
    <lineage>
        <taxon>Bacteria</taxon>
        <taxon>Bacillati</taxon>
        <taxon>Bacillota</taxon>
        <taxon>Bacilli</taxon>
        <taxon>Bacillales</taxon>
        <taxon>Paenibacillaceae</taxon>
        <taxon>Paenibacillus</taxon>
    </lineage>
</organism>
<reference evidence="2 3" key="1">
    <citation type="journal article" date="2011" name="J. Bacteriol.">
        <title>Complete genome sequence of Paenibacillus polymyxa SC2, a strain of plant growth-promoting Rhizobacterium with broad-spectrum antimicrobial activity.</title>
        <authorList>
            <person name="Ma M."/>
            <person name="Wang C."/>
            <person name="Ding Y."/>
            <person name="Li L."/>
            <person name="Shen D."/>
            <person name="Jiang X."/>
            <person name="Guan D."/>
            <person name="Cao F."/>
            <person name="Chen H."/>
            <person name="Feng R."/>
            <person name="Wang X."/>
            <person name="Ge Y."/>
            <person name="Yao L."/>
            <person name="Bing X."/>
            <person name="Yang X."/>
            <person name="Li J."/>
            <person name="Du B."/>
        </authorList>
    </citation>
    <scope>NUCLEOTIDE SEQUENCE [LARGE SCALE GENOMIC DNA]</scope>
    <source>
        <strain evidence="2 3">SC2</strain>
        <plasmid evidence="3">pSC2</plasmid>
    </source>
</reference>